<accession>A0A254TEN5</accession>
<dbReference type="Proteomes" id="UP000197535">
    <property type="component" value="Unassembled WGS sequence"/>
</dbReference>
<feature type="chain" id="PRO_5013146416" evidence="1">
    <location>
        <begin position="21"/>
        <end position="153"/>
    </location>
</feature>
<keyword evidence="3" id="KW-1185">Reference proteome</keyword>
<dbReference type="AlphaFoldDB" id="A0A254TEN5"/>
<gene>
    <name evidence="2" type="ORF">AYR66_17475</name>
</gene>
<dbReference type="OrthoDB" id="8774268at2"/>
<dbReference type="RefSeq" id="WP_088707848.1">
    <property type="nucleotide sequence ID" value="NZ_LSTO01000001.1"/>
</dbReference>
<comment type="caution">
    <text evidence="2">The sequence shown here is derived from an EMBL/GenBank/DDBJ whole genome shotgun (WGS) entry which is preliminary data.</text>
</comment>
<organism evidence="2 3">
    <name type="scientific">Noviherbaspirillum denitrificans</name>
    <dbReference type="NCBI Taxonomy" id="1968433"/>
    <lineage>
        <taxon>Bacteria</taxon>
        <taxon>Pseudomonadati</taxon>
        <taxon>Pseudomonadota</taxon>
        <taxon>Betaproteobacteria</taxon>
        <taxon>Burkholderiales</taxon>
        <taxon>Oxalobacteraceae</taxon>
        <taxon>Noviherbaspirillum</taxon>
    </lineage>
</organism>
<keyword evidence="1" id="KW-0732">Signal</keyword>
<protein>
    <submittedName>
        <fullName evidence="2">Uncharacterized protein</fullName>
    </submittedName>
</protein>
<sequence>MRKTLAFILSSLFLTAGASAQQPLDDAALSDVSGADGVNFAMHLSLNDQALPNPSTDSRISMGFNVDGHTTHVVVRNPRGVLDVFGLSVGVEKKPDGTDYIAIGLPAHVRYTDFGFESLSVQSDPAAPVTDSLGRLSIQGTVNMQGQLRMWAH</sequence>
<name>A0A254TEN5_9BURK</name>
<evidence type="ECO:0000256" key="1">
    <source>
        <dbReference type="SAM" id="SignalP"/>
    </source>
</evidence>
<feature type="signal peptide" evidence="1">
    <location>
        <begin position="1"/>
        <end position="20"/>
    </location>
</feature>
<reference evidence="2 3" key="1">
    <citation type="submission" date="2016-02" db="EMBL/GenBank/DDBJ databases">
        <authorList>
            <person name="Wen L."/>
            <person name="He K."/>
            <person name="Yang H."/>
        </authorList>
    </citation>
    <scope>NUCLEOTIDE SEQUENCE [LARGE SCALE GENOMIC DNA]</scope>
    <source>
        <strain evidence="2 3">TSA40</strain>
    </source>
</reference>
<evidence type="ECO:0000313" key="2">
    <source>
        <dbReference type="EMBL" id="OWW20995.1"/>
    </source>
</evidence>
<evidence type="ECO:0000313" key="3">
    <source>
        <dbReference type="Proteomes" id="UP000197535"/>
    </source>
</evidence>
<dbReference type="EMBL" id="LSTO01000001">
    <property type="protein sequence ID" value="OWW20995.1"/>
    <property type="molecule type" value="Genomic_DNA"/>
</dbReference>
<proteinExistence type="predicted"/>